<dbReference type="InterPro" id="IPR024079">
    <property type="entry name" value="MetalloPept_cat_dom_sf"/>
</dbReference>
<keyword evidence="6" id="KW-0732">Signal</keyword>
<keyword evidence="3" id="KW-0378">Hydrolase</keyword>
<gene>
    <name evidence="8" type="ORF">J512_3598</name>
</gene>
<keyword evidence="4" id="KW-0862">Zinc</keyword>
<dbReference type="GO" id="GO:0031012">
    <property type="term" value="C:extracellular matrix"/>
    <property type="evidence" value="ECO:0007669"/>
    <property type="project" value="InterPro"/>
</dbReference>
<dbReference type="RefSeq" id="WP_000714224.1">
    <property type="nucleotide sequence ID" value="NZ_JEWH01000066.1"/>
</dbReference>
<feature type="coiled-coil region" evidence="5">
    <location>
        <begin position="185"/>
        <end position="215"/>
    </location>
</feature>
<dbReference type="Pfam" id="PF00413">
    <property type="entry name" value="Peptidase_M10"/>
    <property type="match status" value="1"/>
</dbReference>
<dbReference type="EMBL" id="JEWH01000066">
    <property type="protein sequence ID" value="EXB03954.1"/>
    <property type="molecule type" value="Genomic_DNA"/>
</dbReference>
<keyword evidence="1" id="KW-0645">Protease</keyword>
<dbReference type="AlphaFoldDB" id="A0A009IH62"/>
<dbReference type="PATRIC" id="fig|1310613.3.peg.3452"/>
<evidence type="ECO:0000256" key="6">
    <source>
        <dbReference type="SAM" id="SignalP"/>
    </source>
</evidence>
<sequence>MKKFLWWGISLYFSISLQVAAFAQSNLSNISFNQPLKYRMDYIDPRFKLTKEQFIQIGKEAAEIWQKETGKTYFIYDSQAELTINLVLDNQQATQNERKNSINELLKQQEEWREKNKAILLFKQQIDQETSLLNKEKENLNYKFEQYQKDVSLFNQGNYGQFTQSSLNKRQAELSQLSLELQTKFSQHSNKIEMLNRQIKQINQQQNLLNQSIEQFNLSTTSGSKTFHKGLFSQNQIQIYGFTSFDDLRLTLAHEFGHALGLKHTDDPKSLMYPLLREQDIHNFKLTNSDLDLLATLYGSNDENH</sequence>
<name>A0A009IH62_ACIB9</name>
<organism evidence="8 9">
    <name type="scientific">Acinetobacter baumannii (strain 1295743)</name>
    <dbReference type="NCBI Taxonomy" id="1310613"/>
    <lineage>
        <taxon>Bacteria</taxon>
        <taxon>Pseudomonadati</taxon>
        <taxon>Pseudomonadota</taxon>
        <taxon>Gammaproteobacteria</taxon>
        <taxon>Moraxellales</taxon>
        <taxon>Moraxellaceae</taxon>
        <taxon>Acinetobacter</taxon>
        <taxon>Acinetobacter calcoaceticus/baumannii complex</taxon>
    </lineage>
</organism>
<evidence type="ECO:0000259" key="7">
    <source>
        <dbReference type="SMART" id="SM00235"/>
    </source>
</evidence>
<dbReference type="InterPro" id="IPR001818">
    <property type="entry name" value="Pept_M10_metallopeptidase"/>
</dbReference>
<dbReference type="InterPro" id="IPR021190">
    <property type="entry name" value="Pept_M10A"/>
</dbReference>
<dbReference type="Proteomes" id="UP000020595">
    <property type="component" value="Unassembled WGS sequence"/>
</dbReference>
<dbReference type="PRINTS" id="PR00138">
    <property type="entry name" value="MATRIXIN"/>
</dbReference>
<accession>A0A009IH62</accession>
<proteinExistence type="predicted"/>
<keyword evidence="2" id="KW-0479">Metal-binding</keyword>
<evidence type="ECO:0000313" key="9">
    <source>
        <dbReference type="Proteomes" id="UP000020595"/>
    </source>
</evidence>
<feature type="signal peptide" evidence="6">
    <location>
        <begin position="1"/>
        <end position="23"/>
    </location>
</feature>
<dbReference type="GO" id="GO:0004222">
    <property type="term" value="F:metalloendopeptidase activity"/>
    <property type="evidence" value="ECO:0007669"/>
    <property type="project" value="InterPro"/>
</dbReference>
<evidence type="ECO:0000256" key="5">
    <source>
        <dbReference type="SAM" id="Coils"/>
    </source>
</evidence>
<dbReference type="Gene3D" id="3.40.390.10">
    <property type="entry name" value="Collagenase (Catalytic Domain)"/>
    <property type="match status" value="1"/>
</dbReference>
<evidence type="ECO:0000313" key="8">
    <source>
        <dbReference type="EMBL" id="EXB03954.1"/>
    </source>
</evidence>
<dbReference type="SMART" id="SM00235">
    <property type="entry name" value="ZnMc"/>
    <property type="match status" value="1"/>
</dbReference>
<evidence type="ECO:0000256" key="3">
    <source>
        <dbReference type="ARBA" id="ARBA00022801"/>
    </source>
</evidence>
<dbReference type="PANTHER" id="PTHR10201">
    <property type="entry name" value="MATRIX METALLOPROTEINASE"/>
    <property type="match status" value="1"/>
</dbReference>
<keyword evidence="5" id="KW-0175">Coiled coil</keyword>
<evidence type="ECO:0000256" key="2">
    <source>
        <dbReference type="ARBA" id="ARBA00022723"/>
    </source>
</evidence>
<feature type="domain" description="Peptidase metallopeptidase" evidence="7">
    <location>
        <begin position="168"/>
        <end position="300"/>
    </location>
</feature>
<feature type="chain" id="PRO_5001446759" evidence="6">
    <location>
        <begin position="24"/>
        <end position="305"/>
    </location>
</feature>
<protein>
    <submittedName>
        <fullName evidence="8">Matrixin family protein</fullName>
    </submittedName>
</protein>
<dbReference type="GO" id="GO:0008270">
    <property type="term" value="F:zinc ion binding"/>
    <property type="evidence" value="ECO:0007669"/>
    <property type="project" value="InterPro"/>
</dbReference>
<evidence type="ECO:0000256" key="4">
    <source>
        <dbReference type="ARBA" id="ARBA00022833"/>
    </source>
</evidence>
<evidence type="ECO:0000256" key="1">
    <source>
        <dbReference type="ARBA" id="ARBA00022670"/>
    </source>
</evidence>
<reference evidence="8 9" key="1">
    <citation type="submission" date="2014-02" db="EMBL/GenBank/DDBJ databases">
        <title>Comparative genomics and transcriptomics to identify genetic mechanisms underlying the emergence of carbapenem resistant Acinetobacter baumannii (CRAb).</title>
        <authorList>
            <person name="Harris A.D."/>
            <person name="Johnson K.J."/>
            <person name="George J."/>
            <person name="Shefchek K."/>
            <person name="Daugherty S.C."/>
            <person name="Parankush S."/>
            <person name="Sadzewicz L."/>
            <person name="Tallon L."/>
            <person name="Sengamalay N."/>
            <person name="Hazen T.H."/>
            <person name="Rasko D.A."/>
        </authorList>
    </citation>
    <scope>NUCLEOTIDE SEQUENCE [LARGE SCALE GENOMIC DNA]</scope>
    <source>
        <strain evidence="8 9">1295743</strain>
    </source>
</reference>
<comment type="caution">
    <text evidence="8">The sequence shown here is derived from an EMBL/GenBank/DDBJ whole genome shotgun (WGS) entry which is preliminary data.</text>
</comment>
<dbReference type="InterPro" id="IPR006026">
    <property type="entry name" value="Peptidase_Metallo"/>
</dbReference>
<dbReference type="SUPFAM" id="SSF55486">
    <property type="entry name" value="Metalloproteases ('zincins'), catalytic domain"/>
    <property type="match status" value="1"/>
</dbReference>
<dbReference type="GO" id="GO:0006508">
    <property type="term" value="P:proteolysis"/>
    <property type="evidence" value="ECO:0007669"/>
    <property type="project" value="UniProtKB-KW"/>
</dbReference>